<evidence type="ECO:0000259" key="4">
    <source>
        <dbReference type="Pfam" id="PF00891"/>
    </source>
</evidence>
<dbReference type="SUPFAM" id="SSF46785">
    <property type="entry name" value="Winged helix' DNA-binding domain"/>
    <property type="match status" value="1"/>
</dbReference>
<dbReference type="PROSITE" id="PS51683">
    <property type="entry name" value="SAM_OMT_II"/>
    <property type="match status" value="1"/>
</dbReference>
<protein>
    <submittedName>
        <fullName evidence="6">Uncharacterized protein</fullName>
    </submittedName>
</protein>
<dbReference type="Pfam" id="PF08100">
    <property type="entry name" value="Dimerisation"/>
    <property type="match status" value="1"/>
</dbReference>
<dbReference type="PANTHER" id="PTHR43712:SF1">
    <property type="entry name" value="HYPOTHETICAL O-METHYLTRANSFERASE (EUROFUNG)-RELATED"/>
    <property type="match status" value="1"/>
</dbReference>
<dbReference type="OrthoDB" id="1535081at2759"/>
<sequence>MTISNNADNEPRQLDKALGTLNDAAAECRVAMTCNTNDSVECHSAVHGARQKLIVETLKFLQVVQGPVDTVQSWFDKTAHIAAIRSLLEMGVFDRLPTGGASRTAEELAQDLNVEQDLVARLMRIASTYGPFEEVGPSTYRHTPFSEVYLRPEIRGLFQFVMDEHMPTHLKMHDFLAYNGWKSPDSVSNNPYTYTHETGGKGMFQHLASYPSRMEAFNKGMTMQAMTSGWMLDVYPFKKVISDQKPATNDPVAVDIGGGKGRAIRQIRSLCDGLPGRYILEDQEHVIRSIVPPPDGIEMVPHDFFTEQPVKGALIYLIRRCLHNWPPSKVTEILRKTVAAMEVNKSRLLIEEILVPQTKAGIEEGWMDVLMMSLGGKQRTIEEWRTVLAEVGLRVGKVYQVPGSCNGIIEAWRV</sequence>
<dbReference type="InterPro" id="IPR001077">
    <property type="entry name" value="COMT_C"/>
</dbReference>
<dbReference type="GO" id="GO:0046983">
    <property type="term" value="F:protein dimerization activity"/>
    <property type="evidence" value="ECO:0007669"/>
    <property type="project" value="InterPro"/>
</dbReference>
<dbReference type="Proteomes" id="UP000184063">
    <property type="component" value="Unassembled WGS sequence"/>
</dbReference>
<dbReference type="InterPro" id="IPR029063">
    <property type="entry name" value="SAM-dependent_MTases_sf"/>
</dbReference>
<dbReference type="SUPFAM" id="SSF53335">
    <property type="entry name" value="S-adenosyl-L-methionine-dependent methyltransferases"/>
    <property type="match status" value="1"/>
</dbReference>
<dbReference type="InterPro" id="IPR016461">
    <property type="entry name" value="COMT-like"/>
</dbReference>
<feature type="domain" description="O-methyltransferase C-terminal" evidence="4">
    <location>
        <begin position="197"/>
        <end position="393"/>
    </location>
</feature>
<reference evidence="7" key="1">
    <citation type="journal article" date="2017" name="Genome Biol.">
        <title>Comparative genomics reveals high biological diversity and specific adaptations in the industrially and medically important fungal genus Aspergillus.</title>
        <authorList>
            <person name="de Vries R.P."/>
            <person name="Riley R."/>
            <person name="Wiebenga A."/>
            <person name="Aguilar-Osorio G."/>
            <person name="Amillis S."/>
            <person name="Uchima C.A."/>
            <person name="Anderluh G."/>
            <person name="Asadollahi M."/>
            <person name="Askin M."/>
            <person name="Barry K."/>
            <person name="Battaglia E."/>
            <person name="Bayram O."/>
            <person name="Benocci T."/>
            <person name="Braus-Stromeyer S.A."/>
            <person name="Caldana C."/>
            <person name="Canovas D."/>
            <person name="Cerqueira G.C."/>
            <person name="Chen F."/>
            <person name="Chen W."/>
            <person name="Choi C."/>
            <person name="Clum A."/>
            <person name="Dos Santos R.A."/>
            <person name="Damasio A.R."/>
            <person name="Diallinas G."/>
            <person name="Emri T."/>
            <person name="Fekete E."/>
            <person name="Flipphi M."/>
            <person name="Freyberg S."/>
            <person name="Gallo A."/>
            <person name="Gournas C."/>
            <person name="Habgood R."/>
            <person name="Hainaut M."/>
            <person name="Harispe M.L."/>
            <person name="Henrissat B."/>
            <person name="Hilden K.S."/>
            <person name="Hope R."/>
            <person name="Hossain A."/>
            <person name="Karabika E."/>
            <person name="Karaffa L."/>
            <person name="Karanyi Z."/>
            <person name="Krasevec N."/>
            <person name="Kuo A."/>
            <person name="Kusch H."/>
            <person name="LaButti K."/>
            <person name="Lagendijk E.L."/>
            <person name="Lapidus A."/>
            <person name="Levasseur A."/>
            <person name="Lindquist E."/>
            <person name="Lipzen A."/>
            <person name="Logrieco A.F."/>
            <person name="MacCabe A."/>
            <person name="Maekelae M.R."/>
            <person name="Malavazi I."/>
            <person name="Melin P."/>
            <person name="Meyer V."/>
            <person name="Mielnichuk N."/>
            <person name="Miskei M."/>
            <person name="Molnar A.P."/>
            <person name="Mule G."/>
            <person name="Ngan C.Y."/>
            <person name="Orejas M."/>
            <person name="Orosz E."/>
            <person name="Ouedraogo J.P."/>
            <person name="Overkamp K.M."/>
            <person name="Park H.-S."/>
            <person name="Perrone G."/>
            <person name="Piumi F."/>
            <person name="Punt P.J."/>
            <person name="Ram A.F."/>
            <person name="Ramon A."/>
            <person name="Rauscher S."/>
            <person name="Record E."/>
            <person name="Riano-Pachon D.M."/>
            <person name="Robert V."/>
            <person name="Roehrig J."/>
            <person name="Ruller R."/>
            <person name="Salamov A."/>
            <person name="Salih N.S."/>
            <person name="Samson R.A."/>
            <person name="Sandor E."/>
            <person name="Sanguinetti M."/>
            <person name="Schuetze T."/>
            <person name="Sepcic K."/>
            <person name="Shelest E."/>
            <person name="Sherlock G."/>
            <person name="Sophianopoulou V."/>
            <person name="Squina F.M."/>
            <person name="Sun H."/>
            <person name="Susca A."/>
            <person name="Todd R.B."/>
            <person name="Tsang A."/>
            <person name="Unkles S.E."/>
            <person name="van de Wiele N."/>
            <person name="van Rossen-Uffink D."/>
            <person name="Oliveira J.V."/>
            <person name="Vesth T.C."/>
            <person name="Visser J."/>
            <person name="Yu J.-H."/>
            <person name="Zhou M."/>
            <person name="Andersen M.R."/>
            <person name="Archer D.B."/>
            <person name="Baker S.E."/>
            <person name="Benoit I."/>
            <person name="Brakhage A.A."/>
            <person name="Braus G.H."/>
            <person name="Fischer R."/>
            <person name="Frisvad J.C."/>
            <person name="Goldman G.H."/>
            <person name="Houbraken J."/>
            <person name="Oakley B."/>
            <person name="Pocsi I."/>
            <person name="Scazzocchio C."/>
            <person name="Seiboth B."/>
            <person name="vanKuyk P.A."/>
            <person name="Wortman J."/>
            <person name="Dyer P.S."/>
            <person name="Grigoriev I.V."/>
        </authorList>
    </citation>
    <scope>NUCLEOTIDE SEQUENCE [LARGE SCALE GENOMIC DNA]</scope>
    <source>
        <strain evidence="7">CBS 106.47</strain>
    </source>
</reference>
<dbReference type="EMBL" id="KV878239">
    <property type="protein sequence ID" value="OJZ88487.1"/>
    <property type="molecule type" value="Genomic_DNA"/>
</dbReference>
<dbReference type="PANTHER" id="PTHR43712">
    <property type="entry name" value="PUTATIVE (AFU_ORTHOLOGUE AFUA_4G14580)-RELATED"/>
    <property type="match status" value="1"/>
</dbReference>
<accession>A0A1M3TNR3</accession>
<keyword evidence="1" id="KW-0489">Methyltransferase</keyword>
<dbReference type="InterPro" id="IPR036388">
    <property type="entry name" value="WH-like_DNA-bd_sf"/>
</dbReference>
<dbReference type="InterPro" id="IPR012967">
    <property type="entry name" value="COMT_dimerisation"/>
</dbReference>
<name>A0A1M3TNR3_ASPLC</name>
<evidence type="ECO:0000256" key="1">
    <source>
        <dbReference type="ARBA" id="ARBA00022603"/>
    </source>
</evidence>
<dbReference type="Pfam" id="PF00891">
    <property type="entry name" value="Methyltransf_2"/>
    <property type="match status" value="1"/>
</dbReference>
<feature type="domain" description="O-methyltransferase dimerisation" evidence="5">
    <location>
        <begin position="82"/>
        <end position="151"/>
    </location>
</feature>
<evidence type="ECO:0000313" key="6">
    <source>
        <dbReference type="EMBL" id="OJZ88487.1"/>
    </source>
</evidence>
<dbReference type="GO" id="GO:0032259">
    <property type="term" value="P:methylation"/>
    <property type="evidence" value="ECO:0007669"/>
    <property type="project" value="UniProtKB-KW"/>
</dbReference>
<dbReference type="InterPro" id="IPR036390">
    <property type="entry name" value="WH_DNA-bd_sf"/>
</dbReference>
<evidence type="ECO:0000313" key="7">
    <source>
        <dbReference type="Proteomes" id="UP000184063"/>
    </source>
</evidence>
<dbReference type="GO" id="GO:0008171">
    <property type="term" value="F:O-methyltransferase activity"/>
    <property type="evidence" value="ECO:0007669"/>
    <property type="project" value="InterPro"/>
</dbReference>
<evidence type="ECO:0000256" key="3">
    <source>
        <dbReference type="ARBA" id="ARBA00022691"/>
    </source>
</evidence>
<evidence type="ECO:0000259" key="5">
    <source>
        <dbReference type="Pfam" id="PF08100"/>
    </source>
</evidence>
<gene>
    <name evidence="6" type="ORF">ASPFODRAFT_79890</name>
</gene>
<dbReference type="GO" id="GO:0044550">
    <property type="term" value="P:secondary metabolite biosynthetic process"/>
    <property type="evidence" value="ECO:0007669"/>
    <property type="project" value="UniProtKB-ARBA"/>
</dbReference>
<keyword evidence="3" id="KW-0949">S-adenosyl-L-methionine</keyword>
<evidence type="ECO:0000256" key="2">
    <source>
        <dbReference type="ARBA" id="ARBA00022679"/>
    </source>
</evidence>
<organism evidence="6 7">
    <name type="scientific">Aspergillus luchuensis (strain CBS 106.47)</name>
    <dbReference type="NCBI Taxonomy" id="1137211"/>
    <lineage>
        <taxon>Eukaryota</taxon>
        <taxon>Fungi</taxon>
        <taxon>Dikarya</taxon>
        <taxon>Ascomycota</taxon>
        <taxon>Pezizomycotina</taxon>
        <taxon>Eurotiomycetes</taxon>
        <taxon>Eurotiomycetidae</taxon>
        <taxon>Eurotiales</taxon>
        <taxon>Aspergillaceae</taxon>
        <taxon>Aspergillus</taxon>
        <taxon>Aspergillus subgen. Circumdati</taxon>
    </lineage>
</organism>
<dbReference type="Gene3D" id="1.10.10.10">
    <property type="entry name" value="Winged helix-like DNA-binding domain superfamily/Winged helix DNA-binding domain"/>
    <property type="match status" value="1"/>
</dbReference>
<keyword evidence="2" id="KW-0808">Transferase</keyword>
<dbReference type="Gene3D" id="3.40.50.150">
    <property type="entry name" value="Vaccinia Virus protein VP39"/>
    <property type="match status" value="1"/>
</dbReference>
<proteinExistence type="predicted"/>
<dbReference type="AlphaFoldDB" id="A0A1M3TNR3"/>
<dbReference type="VEuPathDB" id="FungiDB:ASPFODRAFT_79890"/>